<feature type="transmembrane region" description="Helical" evidence="1">
    <location>
        <begin position="48"/>
        <end position="69"/>
    </location>
</feature>
<accession>A0A419DAG4</accession>
<evidence type="ECO:0000313" key="3">
    <source>
        <dbReference type="Proteomes" id="UP000285655"/>
    </source>
</evidence>
<proteinExistence type="predicted"/>
<evidence type="ECO:0000256" key="1">
    <source>
        <dbReference type="SAM" id="Phobius"/>
    </source>
</evidence>
<feature type="transmembrane region" description="Helical" evidence="1">
    <location>
        <begin position="195"/>
        <end position="215"/>
    </location>
</feature>
<organism evidence="2 3">
    <name type="scientific">candidate division WS5 bacterium</name>
    <dbReference type="NCBI Taxonomy" id="2093353"/>
    <lineage>
        <taxon>Bacteria</taxon>
        <taxon>candidate division WS5</taxon>
    </lineage>
</organism>
<dbReference type="AlphaFoldDB" id="A0A419DAG4"/>
<gene>
    <name evidence="2" type="ORF">C4544_07235</name>
</gene>
<reference evidence="2 3" key="1">
    <citation type="journal article" date="2017" name="ISME J.">
        <title>Energy and carbon metabolisms in a deep terrestrial subsurface fluid microbial community.</title>
        <authorList>
            <person name="Momper L."/>
            <person name="Jungbluth S.P."/>
            <person name="Lee M.D."/>
            <person name="Amend J.P."/>
        </authorList>
    </citation>
    <scope>NUCLEOTIDE SEQUENCE [LARGE SCALE GENOMIC DNA]</scope>
    <source>
        <strain evidence="2">SURF_29</strain>
    </source>
</reference>
<comment type="caution">
    <text evidence="2">The sequence shown here is derived from an EMBL/GenBank/DDBJ whole genome shotgun (WGS) entry which is preliminary data.</text>
</comment>
<keyword evidence="1" id="KW-0812">Transmembrane</keyword>
<sequence>MKQIEGDELNELRESLLKDREFNQTTLNEMRRERVNLTLSAAEKYNRFITRIGELSFAVSVAITPVLLITENQNRVDHIEYIFAGLITFLLVGLGSVFKTKTNIESEATSYPSMGLELEGRVQQMNNAINKMLWDPNIQESREEFIKTRSEFVKNSGKQKENKERIYYFLDGITGGFLLGTFLIMRSIWPYSQALYIKSGLLLVVFFLIMFLISLRKTKKMMDNKRGLNDKIKKTNKDYLDWQDKEIFKNEK</sequence>
<feature type="transmembrane region" description="Helical" evidence="1">
    <location>
        <begin position="166"/>
        <end position="189"/>
    </location>
</feature>
<protein>
    <submittedName>
        <fullName evidence="2">Uncharacterized protein</fullName>
    </submittedName>
</protein>
<name>A0A419DAG4_9BACT</name>
<evidence type="ECO:0000313" key="2">
    <source>
        <dbReference type="EMBL" id="RJO60121.1"/>
    </source>
</evidence>
<feature type="transmembrane region" description="Helical" evidence="1">
    <location>
        <begin position="81"/>
        <end position="98"/>
    </location>
</feature>
<keyword evidence="1" id="KW-1133">Transmembrane helix</keyword>
<dbReference type="EMBL" id="QZJW01000055">
    <property type="protein sequence ID" value="RJO60121.1"/>
    <property type="molecule type" value="Genomic_DNA"/>
</dbReference>
<keyword evidence="1" id="KW-0472">Membrane</keyword>
<dbReference type="Proteomes" id="UP000285655">
    <property type="component" value="Unassembled WGS sequence"/>
</dbReference>